<feature type="transmembrane region" description="Helical" evidence="1">
    <location>
        <begin position="155"/>
        <end position="175"/>
    </location>
</feature>
<name>A0A1C3CUE0_9GAMM</name>
<accession>A0A1C3CUE0</accession>
<reference evidence="2 3" key="1">
    <citation type="submission" date="2016-07" db="EMBL/GenBank/DDBJ databases">
        <title>Acinetobacter sp. ANC 4603.</title>
        <authorList>
            <person name="Radolfova-Krizova L."/>
            <person name="Nemec A."/>
        </authorList>
    </citation>
    <scope>NUCLEOTIDE SEQUENCE [LARGE SCALE GENOMIC DNA]</scope>
    <source>
        <strain evidence="2 3">ANC 4603</strain>
    </source>
</reference>
<dbReference type="OrthoDB" id="6711477at2"/>
<dbReference type="AlphaFoldDB" id="A0A1C3CUE0"/>
<evidence type="ECO:0000256" key="1">
    <source>
        <dbReference type="SAM" id="Phobius"/>
    </source>
</evidence>
<dbReference type="RefSeq" id="WP_068888722.1">
    <property type="nucleotide sequence ID" value="NZ_CBCRUU010000010.1"/>
</dbReference>
<sequence>MHQTIKLTFRIFFAAVIFIITAALLLTCLSKAYEIFHAEQNFTQAKKVHLTSTAQQQLVLLSNNQKPDQSIYILIAQNGYIAKINCAQYPNICLDEYNKQQTRQIQTLDLVHVGNFKYIQNVAFTDSRTQQAKTLNYPEHQIKQFYLEDVANLKYVVFGVGLFALAALYVSIRILRNFKSFLNK</sequence>
<organism evidence="2 3">
    <name type="scientific">Acinetobacter celticus</name>
    <dbReference type="NCBI Taxonomy" id="1891224"/>
    <lineage>
        <taxon>Bacteria</taxon>
        <taxon>Pseudomonadati</taxon>
        <taxon>Pseudomonadota</taxon>
        <taxon>Gammaproteobacteria</taxon>
        <taxon>Moraxellales</taxon>
        <taxon>Moraxellaceae</taxon>
        <taxon>Acinetobacter</taxon>
    </lineage>
</organism>
<gene>
    <name evidence="2" type="ORF">BBP83_10575</name>
</gene>
<proteinExistence type="predicted"/>
<keyword evidence="1" id="KW-0472">Membrane</keyword>
<evidence type="ECO:0000313" key="3">
    <source>
        <dbReference type="Proteomes" id="UP000186553"/>
    </source>
</evidence>
<protein>
    <submittedName>
        <fullName evidence="2">Uncharacterized protein</fullName>
    </submittedName>
</protein>
<feature type="transmembrane region" description="Helical" evidence="1">
    <location>
        <begin position="12"/>
        <end position="33"/>
    </location>
</feature>
<evidence type="ECO:0000313" key="2">
    <source>
        <dbReference type="EMBL" id="ODA12328.1"/>
    </source>
</evidence>
<dbReference type="EMBL" id="MBDL01000011">
    <property type="protein sequence ID" value="ODA12328.1"/>
    <property type="molecule type" value="Genomic_DNA"/>
</dbReference>
<keyword evidence="1" id="KW-1133">Transmembrane helix</keyword>
<comment type="caution">
    <text evidence="2">The sequence shown here is derived from an EMBL/GenBank/DDBJ whole genome shotgun (WGS) entry which is preliminary data.</text>
</comment>
<keyword evidence="1" id="KW-0812">Transmembrane</keyword>
<keyword evidence="3" id="KW-1185">Reference proteome</keyword>
<dbReference type="Proteomes" id="UP000186553">
    <property type="component" value="Unassembled WGS sequence"/>
</dbReference>